<accession>A0A146K5S6</accession>
<organism evidence="3">
    <name type="scientific">Trepomonas sp. PC1</name>
    <dbReference type="NCBI Taxonomy" id="1076344"/>
    <lineage>
        <taxon>Eukaryota</taxon>
        <taxon>Metamonada</taxon>
        <taxon>Diplomonadida</taxon>
        <taxon>Hexamitidae</taxon>
        <taxon>Hexamitinae</taxon>
        <taxon>Trepomonas</taxon>
    </lineage>
</organism>
<dbReference type="GO" id="GO:0016757">
    <property type="term" value="F:glycosyltransferase activity"/>
    <property type="evidence" value="ECO:0007669"/>
    <property type="project" value="UniProtKB-KW"/>
</dbReference>
<reference evidence="3" key="1">
    <citation type="submission" date="2015-07" db="EMBL/GenBank/DDBJ databases">
        <title>Adaptation to a free-living lifestyle via gene acquisitions in the diplomonad Trepomonas sp. PC1.</title>
        <authorList>
            <person name="Xu F."/>
            <person name="Jerlstrom-Hultqvist J."/>
            <person name="Kolisko M."/>
            <person name="Simpson A.G.B."/>
            <person name="Roger A.J."/>
            <person name="Svard S.G."/>
            <person name="Andersson J.O."/>
        </authorList>
    </citation>
    <scope>NUCLEOTIDE SEQUENCE</scope>
    <source>
        <strain evidence="3">PC1</strain>
    </source>
</reference>
<sequence>FPVYEGVKRLALKQFCDDLMSMDKVSEERLDVIVFQEHYNLKNYKYIDNYIENGMKVIAIDHNTYLFPFFEKTQHIKNYKSVTQLEQIRHETYPKVHAVVTLSPTDALVWKHAGVRSRYIPNPTTFQNSKIEERKRQNVLFVGRIHPQKQPELLLQMMQNLNEINPDAHLTILGAPEKAIQQKIINSHIQNTEALGFRLNVDDFYKNSSVMVVTSSYEGFSLVIAEAISKGLAVVSFEMPYLVLMSCGVIQVPKNDTIKLAQEVNKLLQNETLRQKIVQEGQIYLKKMNDLVIPRWNELFDKVMNDEEIDFADEAKQKDVDKILFEEVDYIKQSLKNLRKEKLKIKREHRHKEI</sequence>
<dbReference type="InterPro" id="IPR001296">
    <property type="entry name" value="Glyco_trans_1"/>
</dbReference>
<name>A0A146K5S6_9EUKA</name>
<dbReference type="AlphaFoldDB" id="A0A146K5S6"/>
<keyword evidence="1" id="KW-0328">Glycosyltransferase</keyword>
<keyword evidence="3" id="KW-0808">Transferase</keyword>
<dbReference type="EMBL" id="GDID01005685">
    <property type="protein sequence ID" value="JAP90921.1"/>
    <property type="molecule type" value="Transcribed_RNA"/>
</dbReference>
<gene>
    <name evidence="3" type="ORF">TPC1_17626</name>
</gene>
<proteinExistence type="predicted"/>
<dbReference type="SUPFAM" id="SSF53756">
    <property type="entry name" value="UDP-Glycosyltransferase/glycogen phosphorylase"/>
    <property type="match status" value="1"/>
</dbReference>
<evidence type="ECO:0000256" key="1">
    <source>
        <dbReference type="ARBA" id="ARBA00022676"/>
    </source>
</evidence>
<evidence type="ECO:0000259" key="2">
    <source>
        <dbReference type="Pfam" id="PF00534"/>
    </source>
</evidence>
<dbReference type="PANTHER" id="PTHR12526">
    <property type="entry name" value="GLYCOSYLTRANSFERASE"/>
    <property type="match status" value="1"/>
</dbReference>
<feature type="non-terminal residue" evidence="3">
    <location>
        <position position="1"/>
    </location>
</feature>
<dbReference type="Pfam" id="PF00534">
    <property type="entry name" value="Glycos_transf_1"/>
    <property type="match status" value="1"/>
</dbReference>
<feature type="domain" description="Glycosyl transferase family 1" evidence="2">
    <location>
        <begin position="132"/>
        <end position="281"/>
    </location>
</feature>
<dbReference type="PANTHER" id="PTHR12526:SF630">
    <property type="entry name" value="GLYCOSYLTRANSFERASE"/>
    <property type="match status" value="1"/>
</dbReference>
<protein>
    <submittedName>
        <fullName evidence="3">Glycosyl transferases group 1 family protein</fullName>
    </submittedName>
</protein>
<dbReference type="Gene3D" id="3.40.50.2000">
    <property type="entry name" value="Glycogen Phosphorylase B"/>
    <property type="match status" value="2"/>
</dbReference>
<evidence type="ECO:0000313" key="3">
    <source>
        <dbReference type="EMBL" id="JAP90921.1"/>
    </source>
</evidence>